<evidence type="ECO:0000313" key="4">
    <source>
        <dbReference type="Proteomes" id="UP000285084"/>
    </source>
</evidence>
<feature type="region of interest" description="Disordered" evidence="1">
    <location>
        <begin position="1"/>
        <end position="36"/>
    </location>
</feature>
<organism evidence="3 4">
    <name type="scientific">Fusarium oxysporum</name>
    <name type="common">Fusarium vascular wilt</name>
    <dbReference type="NCBI Taxonomy" id="5507"/>
    <lineage>
        <taxon>Eukaryota</taxon>
        <taxon>Fungi</taxon>
        <taxon>Dikarya</taxon>
        <taxon>Ascomycota</taxon>
        <taxon>Pezizomycotina</taxon>
        <taxon>Sordariomycetes</taxon>
        <taxon>Hypocreomycetidae</taxon>
        <taxon>Hypocreales</taxon>
        <taxon>Nectriaceae</taxon>
        <taxon>Fusarium</taxon>
        <taxon>Fusarium oxysporum species complex</taxon>
    </lineage>
</organism>
<evidence type="ECO:0000256" key="1">
    <source>
        <dbReference type="SAM" id="MobiDB-lite"/>
    </source>
</evidence>
<protein>
    <recommendedName>
        <fullName evidence="2">Aminoglycoside phosphotransferase domain-containing protein</fullName>
    </recommendedName>
</protein>
<evidence type="ECO:0000313" key="3">
    <source>
        <dbReference type="EMBL" id="RKK66776.1"/>
    </source>
</evidence>
<dbReference type="AlphaFoldDB" id="A0A420MFI5"/>
<dbReference type="SUPFAM" id="SSF56112">
    <property type="entry name" value="Protein kinase-like (PK-like)"/>
    <property type="match status" value="1"/>
</dbReference>
<dbReference type="InterPro" id="IPR011009">
    <property type="entry name" value="Kinase-like_dom_sf"/>
</dbReference>
<reference evidence="3 4" key="1">
    <citation type="journal article" date="2018" name="Sci. Rep.">
        <title>Characterisation of pathogen-specific regions and novel effector candidates in Fusarium oxysporum f. sp. cepae.</title>
        <authorList>
            <person name="Armitage A.D."/>
            <person name="Taylor A."/>
            <person name="Sobczyk M.K."/>
            <person name="Baxter L."/>
            <person name="Greenfield B.P."/>
            <person name="Bates H.J."/>
            <person name="Wilson F."/>
            <person name="Jackson A.C."/>
            <person name="Ott S."/>
            <person name="Harrison R.J."/>
            <person name="Clarkson J.P."/>
        </authorList>
    </citation>
    <scope>NUCLEOTIDE SEQUENCE [LARGE SCALE GENOMIC DNA]</scope>
    <source>
        <strain evidence="3 4">Fo_A13</strain>
    </source>
</reference>
<dbReference type="Gene3D" id="3.90.1200.10">
    <property type="match status" value="1"/>
</dbReference>
<dbReference type="InterPro" id="IPR002575">
    <property type="entry name" value="Aminoglycoside_PTrfase"/>
</dbReference>
<dbReference type="Proteomes" id="UP000285084">
    <property type="component" value="Unassembled WGS sequence"/>
</dbReference>
<dbReference type="EMBL" id="MRCX01000265">
    <property type="protein sequence ID" value="RKK66776.1"/>
    <property type="molecule type" value="Genomic_DNA"/>
</dbReference>
<sequence>MSFEGPIQAVPDAEDGLEPADDRTPPFQWPSSSPPSSANIAKAAVLCQTLDVNETSISISPFNHSGWSAQDCIKIDLASQSFLVKIPRYPSPQSILLCNAEAVRASWAASVGAGPSVVCRDESSGAFVMAFINGQTLTPDLALRNLPAIMELLRKFHTSTSHPWMNIYSPIATVEDYLCLARDQATMTDDDTQLIEAVIAYVKASVGDTTSTLAPCHNDFHCHNIIVDGTARLWAIDLENVDLGDPMWDLAYLSVNLEMEPLGLAEVYGSMKEDRNRLGAYYLLAIAHCATWSITHGQLWFQHYRELMVRLRKCWNNVSFDEMV</sequence>
<gene>
    <name evidence="3" type="ORF">BFJ69_g15099</name>
</gene>
<feature type="domain" description="Aminoglycoside phosphotransferase" evidence="2">
    <location>
        <begin position="64"/>
        <end position="260"/>
    </location>
</feature>
<name>A0A420MFI5_FUSOX</name>
<feature type="compositionally biased region" description="Low complexity" evidence="1">
    <location>
        <begin position="25"/>
        <end position="36"/>
    </location>
</feature>
<comment type="caution">
    <text evidence="3">The sequence shown here is derived from an EMBL/GenBank/DDBJ whole genome shotgun (WGS) entry which is preliminary data.</text>
</comment>
<dbReference type="Pfam" id="PF01636">
    <property type="entry name" value="APH"/>
    <property type="match status" value="1"/>
</dbReference>
<evidence type="ECO:0000259" key="2">
    <source>
        <dbReference type="Pfam" id="PF01636"/>
    </source>
</evidence>
<accession>A0A420MFI5</accession>
<proteinExistence type="predicted"/>